<dbReference type="OrthoDB" id="249168at2"/>
<evidence type="ECO:0000313" key="2">
    <source>
        <dbReference type="Proteomes" id="UP000319576"/>
    </source>
</evidence>
<evidence type="ECO:0000313" key="1">
    <source>
        <dbReference type="EMBL" id="QDU21495.1"/>
    </source>
</evidence>
<dbReference type="Proteomes" id="UP000319576">
    <property type="component" value="Chromosome"/>
</dbReference>
<proteinExistence type="predicted"/>
<dbReference type="KEGG" id="uli:ETAA1_34620"/>
<keyword evidence="2" id="KW-1185">Reference proteome</keyword>
<organism evidence="1 2">
    <name type="scientific">Urbifossiella limnaea</name>
    <dbReference type="NCBI Taxonomy" id="2528023"/>
    <lineage>
        <taxon>Bacteria</taxon>
        <taxon>Pseudomonadati</taxon>
        <taxon>Planctomycetota</taxon>
        <taxon>Planctomycetia</taxon>
        <taxon>Gemmatales</taxon>
        <taxon>Gemmataceae</taxon>
        <taxon>Urbifossiella</taxon>
    </lineage>
</organism>
<protein>
    <submittedName>
        <fullName evidence="1">Uncharacterized protein</fullName>
    </submittedName>
</protein>
<gene>
    <name evidence="1" type="ORF">ETAA1_34620</name>
</gene>
<accession>A0A517XVF4</accession>
<dbReference type="RefSeq" id="WP_145240492.1">
    <property type="nucleotide sequence ID" value="NZ_CP036273.1"/>
</dbReference>
<dbReference type="AlphaFoldDB" id="A0A517XVF4"/>
<name>A0A517XVF4_9BACT</name>
<dbReference type="EMBL" id="CP036273">
    <property type="protein sequence ID" value="QDU21495.1"/>
    <property type="molecule type" value="Genomic_DNA"/>
</dbReference>
<sequence>MLTVHIRVNDAGTGRPTPVRLRVSAPDGTNYAPLGRFADFPHGVNEDVGGGLRLGREAWFAIDGACEIPLPAGVPLRVQATKGPEYRALDTAVSLGAGQMALRFAVERWYDRRVDGWVSGDGRCLFLPPHAALLEAAAEDVDVVNLLAAVQPYPSIDGTAYRTVPNLAAFSGQAPALESDGRLVVVNTLNDHPALGTVGLLHSHRPVFPLTFGGEDPDDWGVCDWCDQCHRKNGLTVWVEAFQRHSGLVGGEALVAAILGKIDAIEVTGSSRSAVLPWLYRLWSAGVPVPLVGASGKNSNRAPLGVQRTYAKPAAPGYTGWVEAVRGGRSFVTAGPILSLSVEGGRARAEARSLSLFDRLELVADGTVIGAVTPQPDGRCVAAELDAAVGGVGWVAARCTPTTGPGFAHTSPIRLDPTRTDATAARSLRLLLDSTAEWAEAAGRYENPKRKQTLLDRCAEAHAVLTTHG</sequence>
<reference evidence="1 2" key="1">
    <citation type="submission" date="2019-02" db="EMBL/GenBank/DDBJ databases">
        <title>Deep-cultivation of Planctomycetes and their phenomic and genomic characterization uncovers novel biology.</title>
        <authorList>
            <person name="Wiegand S."/>
            <person name="Jogler M."/>
            <person name="Boedeker C."/>
            <person name="Pinto D."/>
            <person name="Vollmers J."/>
            <person name="Rivas-Marin E."/>
            <person name="Kohn T."/>
            <person name="Peeters S.H."/>
            <person name="Heuer A."/>
            <person name="Rast P."/>
            <person name="Oberbeckmann S."/>
            <person name="Bunk B."/>
            <person name="Jeske O."/>
            <person name="Meyerdierks A."/>
            <person name="Storesund J.E."/>
            <person name="Kallscheuer N."/>
            <person name="Luecker S."/>
            <person name="Lage O.M."/>
            <person name="Pohl T."/>
            <person name="Merkel B.J."/>
            <person name="Hornburger P."/>
            <person name="Mueller R.-W."/>
            <person name="Bruemmer F."/>
            <person name="Labrenz M."/>
            <person name="Spormann A.M."/>
            <person name="Op den Camp H."/>
            <person name="Overmann J."/>
            <person name="Amann R."/>
            <person name="Jetten M.S.M."/>
            <person name="Mascher T."/>
            <person name="Medema M.H."/>
            <person name="Devos D.P."/>
            <person name="Kaster A.-K."/>
            <person name="Ovreas L."/>
            <person name="Rohde M."/>
            <person name="Galperin M.Y."/>
            <person name="Jogler C."/>
        </authorList>
    </citation>
    <scope>NUCLEOTIDE SEQUENCE [LARGE SCALE GENOMIC DNA]</scope>
    <source>
        <strain evidence="1 2">ETA_A1</strain>
    </source>
</reference>